<protein>
    <submittedName>
        <fullName evidence="4">Ribosomal protein S18 acetylase RimI</fullName>
    </submittedName>
</protein>
<dbReference type="PANTHER" id="PTHR43877">
    <property type="entry name" value="AMINOALKYLPHOSPHONATE N-ACETYLTRANSFERASE-RELATED-RELATED"/>
    <property type="match status" value="1"/>
</dbReference>
<proteinExistence type="predicted"/>
<name>A0A1T4LCD0_9ACTN</name>
<dbReference type="InterPro" id="IPR016181">
    <property type="entry name" value="Acyl_CoA_acyltransferase"/>
</dbReference>
<dbReference type="Gene3D" id="3.40.630.30">
    <property type="match status" value="1"/>
</dbReference>
<dbReference type="InterPro" id="IPR000182">
    <property type="entry name" value="GNAT_dom"/>
</dbReference>
<evidence type="ECO:0000256" key="2">
    <source>
        <dbReference type="ARBA" id="ARBA00023315"/>
    </source>
</evidence>
<accession>A0A1T4LCD0</accession>
<organism evidence="4 5">
    <name type="scientific">Marinactinospora thermotolerans DSM 45154</name>
    <dbReference type="NCBI Taxonomy" id="1122192"/>
    <lineage>
        <taxon>Bacteria</taxon>
        <taxon>Bacillati</taxon>
        <taxon>Actinomycetota</taxon>
        <taxon>Actinomycetes</taxon>
        <taxon>Streptosporangiales</taxon>
        <taxon>Nocardiopsidaceae</taxon>
        <taxon>Marinactinospora</taxon>
    </lineage>
</organism>
<keyword evidence="2" id="KW-0012">Acyltransferase</keyword>
<evidence type="ECO:0000313" key="4">
    <source>
        <dbReference type="EMBL" id="SJZ52452.1"/>
    </source>
</evidence>
<evidence type="ECO:0000313" key="5">
    <source>
        <dbReference type="Proteomes" id="UP000190637"/>
    </source>
</evidence>
<dbReference type="Pfam" id="PF00583">
    <property type="entry name" value="Acetyltransf_1"/>
    <property type="match status" value="1"/>
</dbReference>
<keyword evidence="4" id="KW-0689">Ribosomal protein</keyword>
<keyword evidence="4" id="KW-0687">Ribonucleoprotein</keyword>
<evidence type="ECO:0000256" key="1">
    <source>
        <dbReference type="ARBA" id="ARBA00022679"/>
    </source>
</evidence>
<evidence type="ECO:0000259" key="3">
    <source>
        <dbReference type="PROSITE" id="PS51186"/>
    </source>
</evidence>
<dbReference type="GO" id="GO:0016747">
    <property type="term" value="F:acyltransferase activity, transferring groups other than amino-acyl groups"/>
    <property type="evidence" value="ECO:0007669"/>
    <property type="project" value="InterPro"/>
</dbReference>
<gene>
    <name evidence="4" type="ORF">SAMN02745673_00624</name>
</gene>
<keyword evidence="1" id="KW-0808">Transferase</keyword>
<reference evidence="4 5" key="1">
    <citation type="submission" date="2017-02" db="EMBL/GenBank/DDBJ databases">
        <authorList>
            <person name="Peterson S.W."/>
        </authorList>
    </citation>
    <scope>NUCLEOTIDE SEQUENCE [LARGE SCALE GENOMIC DNA]</scope>
    <source>
        <strain evidence="4 5">DSM 45154</strain>
    </source>
</reference>
<dbReference type="EMBL" id="FUWS01000002">
    <property type="protein sequence ID" value="SJZ52452.1"/>
    <property type="molecule type" value="Genomic_DNA"/>
</dbReference>
<dbReference type="STRING" id="1122192.SAMN02745673_00624"/>
<sequence>MTDIRPIDPHDETALRAWHAAMSEAVRAGRRDPLVLPYGELAASLREADDDWERLAYAAFAGDEIAGTLLLRLPTTHDRHIVHAELAVLPRFRGRGYGRALAGHVELTALAKGRTTLLAVVGVPVGEQAETWPDVRFARRNGFVEAHVEDHLVLPLPLPAADLAAVGERAAAHHPGHDLLSWIGPCPAEHLDAYVAMCTLMEYDVPVGDLDVRPLEWDAARVRRLERRLAVQGITPLTTAARAPDGSLVGYTTLQVSRYAPAEVYQDDTLVVRASRGLRLGAAMKARNLEVLQREFPERKRVHTWNAQVNDPMQGINRLFGFRAVETEYEVQRILPTA</sequence>
<dbReference type="OrthoDB" id="4119890at2"/>
<feature type="domain" description="N-acetyltransferase" evidence="3">
    <location>
        <begin position="2"/>
        <end position="159"/>
    </location>
</feature>
<keyword evidence="5" id="KW-1185">Reference proteome</keyword>
<dbReference type="Proteomes" id="UP000190637">
    <property type="component" value="Unassembled WGS sequence"/>
</dbReference>
<dbReference type="CDD" id="cd04301">
    <property type="entry name" value="NAT_SF"/>
    <property type="match status" value="1"/>
</dbReference>
<dbReference type="InterPro" id="IPR050832">
    <property type="entry name" value="Bact_Acetyltransf"/>
</dbReference>
<dbReference type="PROSITE" id="PS51186">
    <property type="entry name" value="GNAT"/>
    <property type="match status" value="1"/>
</dbReference>
<dbReference type="AlphaFoldDB" id="A0A1T4LCD0"/>
<dbReference type="RefSeq" id="WP_078760060.1">
    <property type="nucleotide sequence ID" value="NZ_FUWS01000002.1"/>
</dbReference>
<dbReference type="SUPFAM" id="SSF55729">
    <property type="entry name" value="Acyl-CoA N-acyltransferases (Nat)"/>
    <property type="match status" value="2"/>
</dbReference>
<dbReference type="GO" id="GO:0005840">
    <property type="term" value="C:ribosome"/>
    <property type="evidence" value="ECO:0007669"/>
    <property type="project" value="UniProtKB-KW"/>
</dbReference>